<name>A0A2K2H5U2_9BACT</name>
<gene>
    <name evidence="1" type="ORF">C2E25_16800</name>
</gene>
<proteinExistence type="predicted"/>
<dbReference type="OrthoDB" id="9182171at2"/>
<reference evidence="1 2" key="1">
    <citation type="journal article" date="2018" name="Genome Announc.">
        <title>Genome Sequence of Geothermobacter sp. HR-1 Iron Reducer from the Loihi Seamount.</title>
        <authorList>
            <person name="Smith H."/>
            <person name="Abuyen K."/>
            <person name="Tremblay J."/>
            <person name="Savalia P."/>
            <person name="Perez-Rodriguez I."/>
            <person name="Emerson D."/>
            <person name="Tully B."/>
            <person name="Amend J."/>
        </authorList>
    </citation>
    <scope>NUCLEOTIDE SEQUENCE [LARGE SCALE GENOMIC DNA]</scope>
    <source>
        <strain evidence="1 2">HR-1</strain>
    </source>
</reference>
<organism evidence="1 2">
    <name type="scientific">Geothermobacter hydrogeniphilus</name>
    <dbReference type="NCBI Taxonomy" id="1969733"/>
    <lineage>
        <taxon>Bacteria</taxon>
        <taxon>Pseudomonadati</taxon>
        <taxon>Thermodesulfobacteriota</taxon>
        <taxon>Desulfuromonadia</taxon>
        <taxon>Desulfuromonadales</taxon>
        <taxon>Geothermobacteraceae</taxon>
        <taxon>Geothermobacter</taxon>
    </lineage>
</organism>
<sequence>MLKEYAVDPACLGDWQTYRYLIEKFGVPQGRLISEFPRKWLRMVYESCSSFSFQQRKKLQIELSRIRKYGLCKSTRSYDGQRDWLTNALEQHVQEPFYAIISNYSDPDKNVLGATEVTETDPLWKAQRTLIVPRKAAPMASAVGKLLSSANHIVFVDPHFGPENVRHRRPFKSFLWHSIMGRKGALPSVEVHTQVKSTEEFFRQECEERLVPLIPSGVCVRFVRWTAREGGQALHNRYILTDIGGVSFQHGLDEGGEGEMDDISLLDRQSYEQRWAEYVGEAQIFDRLEEPFELVGE</sequence>
<dbReference type="Proteomes" id="UP000236340">
    <property type="component" value="Unassembled WGS sequence"/>
</dbReference>
<dbReference type="EMBL" id="PPFX01000063">
    <property type="protein sequence ID" value="PNU18600.1"/>
    <property type="molecule type" value="Genomic_DNA"/>
</dbReference>
<evidence type="ECO:0000313" key="1">
    <source>
        <dbReference type="EMBL" id="PNU18600.1"/>
    </source>
</evidence>
<dbReference type="AlphaFoldDB" id="A0A2K2H5U2"/>
<dbReference type="RefSeq" id="WP_103116871.1">
    <property type="nucleotide sequence ID" value="NZ_PPFX01000063.1"/>
</dbReference>
<accession>A0A2K2H5U2</accession>
<comment type="caution">
    <text evidence="1">The sequence shown here is derived from an EMBL/GenBank/DDBJ whole genome shotgun (WGS) entry which is preliminary data.</text>
</comment>
<protein>
    <submittedName>
        <fullName evidence="1">Uncharacterized protein</fullName>
    </submittedName>
</protein>
<evidence type="ECO:0000313" key="2">
    <source>
        <dbReference type="Proteomes" id="UP000236340"/>
    </source>
</evidence>